<sequence length="108" mass="11358">MISVSKVEAAFKCYTCVGISDKDSCSDEFTKSSSLESSSNCNACTKTKTNGIVARVCSPISLGGNKCEESNGIEVCICESELCNGSNNLAVSMVTLLAATLAVYFVKF</sequence>
<dbReference type="Proteomes" id="UP000828390">
    <property type="component" value="Unassembled WGS sequence"/>
</dbReference>
<name>A0A9D4DR70_DREPO</name>
<dbReference type="AlphaFoldDB" id="A0A9D4DR70"/>
<protein>
    <recommendedName>
        <fullName evidence="4">Protein quiver</fullName>
    </recommendedName>
</protein>
<dbReference type="InterPro" id="IPR050975">
    <property type="entry name" value="Sleep_regulator"/>
</dbReference>
<organism evidence="2 3">
    <name type="scientific">Dreissena polymorpha</name>
    <name type="common">Zebra mussel</name>
    <name type="synonym">Mytilus polymorpha</name>
    <dbReference type="NCBI Taxonomy" id="45954"/>
    <lineage>
        <taxon>Eukaryota</taxon>
        <taxon>Metazoa</taxon>
        <taxon>Spiralia</taxon>
        <taxon>Lophotrochozoa</taxon>
        <taxon>Mollusca</taxon>
        <taxon>Bivalvia</taxon>
        <taxon>Autobranchia</taxon>
        <taxon>Heteroconchia</taxon>
        <taxon>Euheterodonta</taxon>
        <taxon>Imparidentia</taxon>
        <taxon>Neoheterodontei</taxon>
        <taxon>Myida</taxon>
        <taxon>Dreissenoidea</taxon>
        <taxon>Dreissenidae</taxon>
        <taxon>Dreissena</taxon>
    </lineage>
</organism>
<dbReference type="EMBL" id="JAIWYP010000010">
    <property type="protein sequence ID" value="KAH3752885.1"/>
    <property type="molecule type" value="Genomic_DNA"/>
</dbReference>
<gene>
    <name evidence="2" type="ORF">DPMN_187511</name>
</gene>
<reference evidence="2" key="1">
    <citation type="journal article" date="2019" name="bioRxiv">
        <title>The Genome of the Zebra Mussel, Dreissena polymorpha: A Resource for Invasive Species Research.</title>
        <authorList>
            <person name="McCartney M.A."/>
            <person name="Auch B."/>
            <person name="Kono T."/>
            <person name="Mallez S."/>
            <person name="Zhang Y."/>
            <person name="Obille A."/>
            <person name="Becker A."/>
            <person name="Abrahante J.E."/>
            <person name="Garbe J."/>
            <person name="Badalamenti J.P."/>
            <person name="Herman A."/>
            <person name="Mangelson H."/>
            <person name="Liachko I."/>
            <person name="Sullivan S."/>
            <person name="Sone E.D."/>
            <person name="Koren S."/>
            <person name="Silverstein K.A.T."/>
            <person name="Beckman K.B."/>
            <person name="Gohl D.M."/>
        </authorList>
    </citation>
    <scope>NUCLEOTIDE SEQUENCE</scope>
    <source>
        <strain evidence="2">Duluth1</strain>
        <tissue evidence="2">Whole animal</tissue>
    </source>
</reference>
<accession>A0A9D4DR70</accession>
<dbReference type="PANTHER" id="PTHR33562">
    <property type="entry name" value="ATILLA, ISOFORM B-RELATED-RELATED"/>
    <property type="match status" value="1"/>
</dbReference>
<proteinExistence type="predicted"/>
<evidence type="ECO:0000313" key="2">
    <source>
        <dbReference type="EMBL" id="KAH3752885.1"/>
    </source>
</evidence>
<evidence type="ECO:0008006" key="4">
    <source>
        <dbReference type="Google" id="ProtNLM"/>
    </source>
</evidence>
<keyword evidence="1" id="KW-0732">Signal</keyword>
<keyword evidence="3" id="KW-1185">Reference proteome</keyword>
<evidence type="ECO:0000313" key="3">
    <source>
        <dbReference type="Proteomes" id="UP000828390"/>
    </source>
</evidence>
<evidence type="ECO:0000256" key="1">
    <source>
        <dbReference type="ARBA" id="ARBA00022729"/>
    </source>
</evidence>
<reference evidence="2" key="2">
    <citation type="submission" date="2020-11" db="EMBL/GenBank/DDBJ databases">
        <authorList>
            <person name="McCartney M.A."/>
            <person name="Auch B."/>
            <person name="Kono T."/>
            <person name="Mallez S."/>
            <person name="Becker A."/>
            <person name="Gohl D.M."/>
            <person name="Silverstein K.A.T."/>
            <person name="Koren S."/>
            <person name="Bechman K.B."/>
            <person name="Herman A."/>
            <person name="Abrahante J.E."/>
            <person name="Garbe J."/>
        </authorList>
    </citation>
    <scope>NUCLEOTIDE SEQUENCE</scope>
    <source>
        <strain evidence="2">Duluth1</strain>
        <tissue evidence="2">Whole animal</tissue>
    </source>
</reference>
<comment type="caution">
    <text evidence="2">The sequence shown here is derived from an EMBL/GenBank/DDBJ whole genome shotgun (WGS) entry which is preliminary data.</text>
</comment>